<dbReference type="FunFam" id="2.20.70.30:FF:000002">
    <property type="entry name" value="Nascent polypeptide-associated complex (NAC), alpha subunit"/>
    <property type="match status" value="1"/>
</dbReference>
<feature type="compositionally biased region" description="Polar residues" evidence="1">
    <location>
        <begin position="2270"/>
        <end position="2284"/>
    </location>
</feature>
<evidence type="ECO:0000313" key="3">
    <source>
        <dbReference type="Ensembl" id="ENSOMYP00000035599.2"/>
    </source>
</evidence>
<feature type="compositionally biased region" description="Low complexity" evidence="1">
    <location>
        <begin position="1095"/>
        <end position="1112"/>
    </location>
</feature>
<feature type="compositionally biased region" description="Low complexity" evidence="1">
    <location>
        <begin position="971"/>
        <end position="982"/>
    </location>
</feature>
<feature type="compositionally biased region" description="Acidic residues" evidence="1">
    <location>
        <begin position="750"/>
        <end position="770"/>
    </location>
</feature>
<dbReference type="CDD" id="cd22054">
    <property type="entry name" value="NAC_NACA"/>
    <property type="match status" value="1"/>
</dbReference>
<reference evidence="3" key="2">
    <citation type="submission" date="2025-08" db="UniProtKB">
        <authorList>
            <consortium name="Ensembl"/>
        </authorList>
    </citation>
    <scope>IDENTIFICATION</scope>
</reference>
<dbReference type="Gene3D" id="2.20.70.30">
    <property type="entry name" value="Nascent polypeptide-associated complex domain"/>
    <property type="match status" value="1"/>
</dbReference>
<feature type="region of interest" description="Disordered" evidence="1">
    <location>
        <begin position="2773"/>
        <end position="2823"/>
    </location>
</feature>
<feature type="compositionally biased region" description="Low complexity" evidence="1">
    <location>
        <begin position="862"/>
        <end position="871"/>
    </location>
</feature>
<feature type="compositionally biased region" description="Basic and acidic residues" evidence="1">
    <location>
        <begin position="1"/>
        <end position="18"/>
    </location>
</feature>
<reference evidence="3" key="3">
    <citation type="submission" date="2025-09" db="UniProtKB">
        <authorList>
            <consortium name="Ensembl"/>
        </authorList>
    </citation>
    <scope>IDENTIFICATION</scope>
</reference>
<feature type="compositionally biased region" description="Basic and acidic residues" evidence="1">
    <location>
        <begin position="223"/>
        <end position="237"/>
    </location>
</feature>
<dbReference type="Pfam" id="PF19026">
    <property type="entry name" value="UBA_HYPK"/>
    <property type="match status" value="1"/>
</dbReference>
<feature type="compositionally biased region" description="Basic and acidic residues" evidence="1">
    <location>
        <begin position="1113"/>
        <end position="1219"/>
    </location>
</feature>
<feature type="region of interest" description="Disordered" evidence="1">
    <location>
        <begin position="605"/>
        <end position="665"/>
    </location>
</feature>
<feature type="region of interest" description="Disordered" evidence="1">
    <location>
        <begin position="2259"/>
        <end position="2461"/>
    </location>
</feature>
<gene>
    <name evidence="3" type="primary">LOC110486020</name>
</gene>
<feature type="domain" description="NAC-A/B" evidence="2">
    <location>
        <begin position="2813"/>
        <end position="2878"/>
    </location>
</feature>
<sequence>MPGESSHRSVPKERHPELGAEQTGLPETDMTRHASTDSTPSDSGSTPSDSGSSPSPSTPQKLLPSCTSPFGPRLVRATPSSSATPRPQPEGSDRRHSNTIRLSGTFGGHGPCGRRSGPVKMERIKVCVCVCLPMFSSSLYVFPMFIQCSQYVLQVLMGSEVESDYKEPENMDTRVVMGQEALLKTKKTLTGKCPCRQSSQAIPLPGGPVLEVPNPPSEAQAEAGEKAQLDTGQEKDNSPLTPKMEQEQERIPVLPISPLLTPLLTPLIPASPPSSEPVTVDVSLTGSSSPLEAGLSPYGEMSFVCSMYAMPSLSEPAYPPAILSFSEPVYAVDPLRVGVPSSLDPDLYYTAPSTPIKMAPHPSYLKHRSYPGSPASPLSQNTPSDSEDLCSPLTSPSGSYVTAEGGSWTSSTSPCTSPNLLLAEEVQEAPACFVSSLSEIGDEVGEERGAVGERAEEKGGGAAEWRFCLYKGLAETVILEEEEVLRGEVSGGGSEEATVSRGSCRPRWVTEDTSPLRSSSGRSTDSQEEGGESEGSLCPAEDALAGGQQYSSPLLQRGLELELQACVAEELYPPITNPEDGTGSPRLTSMSFPFAPDMGNLTHHTSSVNPASPKLPLDTCSPDVSDGDNSSPYGEMGTFLLFPGSYSDDGEMEEEEEEEEEEERMIPASLLNFPLHTSLLFQADSMEITLFPTEEGNEGGEGNDRNEGNDVDAYAAGEEEGDVEDDDEDDDEEEEVEAKVEIEEAKVEIAIEEEVDEEEGEDVEEEEDEGEGKAVNDPAEEDNSASFLHSLSETSINEGLDESFCFHDDTDDSLDSASYNGEEDERLYSTERHAEPPTGPPTEPHQAKPQPETRPEAHSTELSQSQSSPSLINPPGDKEPRPEPPQPQPALAPAQLAESAHPKSSNSGSGSEMETSSEFSDPPVPSPSQESPSVSTLTPKPSTTPYPVSITPKTTPATVSTPKTKPASLSNPNTNFAPAPNAKSATVCTTKTNPATASTPQNNSATASTPKTNPATVCTLEMNPATVSTPNTNSALTPNAKSPTACTTNTNPATASTPKTTPGTCSTPNPTVTPNTNPAATIEETASHSNPVTLATEAGQAKAAAEEVQAGTVREEDKRSGEKREKDKQSSGERGKDKQSGGERGKDKQSGGERGKDKQSSGERGKDKQSSGERGKDKQSGGERGKDKQSGGERRKDKQSSGERGKDKQRAAEREKDEQSTETSDEDHTEQTDRDSFKLLIKPHLSKSDTPRPKQKTSEPRKPLPRVFGVAAASIRSKPLLVSVLELDQKNENSSAEGVDSHQVLEGTTATNDLNKGVPLLSYPKEPNPSNIPVSSCPESSPDLADNLSLTPDICPCDPAQENLRENTLSTEDGGPVALGSPHTPLAVSPKRENSETDAGGRRGVGGWGAGEAQSLSLGQGCGLEAQSLLLCEVEGHAVGQTIGQTIGQTLSGLPNVGTDEDEVDDIMGDEEDNNSLCGRPDKMADVELVGEGVPESNLSSWRSIEEISEAGGGEDGSSQFPEDDISNLQSRPENKEQENNNNDSVFLSSGMPTCVTLNALSEEVRHQSQSVSLRASLSNIPLTEVRPQAAAASDRPTTSTDSSTHQSDIRQASSSMESPGRVSPPGGKPQTVSDQSSGSVEAAISRPNSNTDINPAVKQADLAISLLGGAFGSFSHKIRPSNSKSGRLPQETSPSMRKDTVENVQVSQETSLSVGKDTVEKVKVSQETSPSVSKVTVEKVQVSQELSLSVGKDTVEMVQVSQVFPPSVGKDTVKNVHVSQEFFLSLGKDTVEKVHVFHETSPSMSKDTEKKFQVSQEIYPSMSKDTVEKVQFSQECSPSVSKNIVENVQVSQETSLWVGKNTVEKVQVSQETSPSVSKDTVEKVQVFQESSLSVGKNTVEKVQVSQETSPSVSKDTVEKVQVSQETSPSVGKDIVEKVQVSQETSPSVSKDTVEKVQVFQEPSLSVGKDTVEKVEVSQEISPSMSEEIVEKVQFSQECSPSVSKNIVENVQVSQETSPSVGKDTIEKVDISQETSPSVSKDTVEKGQVSQESALSVGKDTVEKVQVSQETSPSVSKDTVEKVQVSKESSLSVGKDTVEKVQVFQESALLGGKDTIEEVQVSQETSPSVSKDTVEKVQVSKESSLSVGKDTVEKVQVSQETSPSVSKDTVEKVQVSKESSLSVGKDTVEKVQVFQETSPSVSKDTVEKVQVSKESSLSVGKDTVEKVQVSQETSPSVSKDTVEKVQVVQESSLSLSVGKDTVESVKKLCSQPQPEETEPQTMSQREGGGGQATDRHIDQLKMSVALEGQESSVYISGESEVKERAEERFSPTESIPEPAQRQTPEGELSTEKAITPPQPERRGKQRKQSRDRPSQLLRQSTSGPGSTDQPQKPSLATKTLADTSPPGKQKNTNTRGQKSVAYTRQRTPVKGKPEAESGRRGENRNVSVAPTPPSPTNLCPIAPTLLVNQEVNTEVHQIMLDNRPLPGCQTESRKDINDNNVGSGHASPTEQNRSSSPPPLPSSSPPHLSFSPLSSSPPPLPSSSPPPLSPSTLSSSPPPSSFVMPPDEDLPTPIQESQPLVTPLLDTQPQSINVQAASATLSTTPNALPKHPPIPTESVPMSPTPSSFPSPSTSALASTPSFTQPTQESLPRLEAPTTMPVLGIRRQVQPQPNLLTKPNRQVKTGQSQSPQDRDGMDTDSDDDATAVPLRHHMTQPRGTVGNPSHKESGSSNQREILLHSSCQTTERQTDCPISHKDSQELDLSFKYNLGSCNESESDGSVPELEEPEGVPLRSSEPQPISPADEGINRPKQSRSEKKARKAMGKLGLRPVHGVTRITIRKSKSILFVISRPDVFKSPASDIYIVFGEAKIEDLSQQVHKAAAEKFKVPVEPSPLAPPAPPSLTIKEESEEEEVDEGGLEQRDIELVMAQANVSRSKAAHALRHNTNDIVNAIMELTM</sequence>
<keyword evidence="4" id="KW-1185">Reference proteome</keyword>
<feature type="region of interest" description="Disordered" evidence="1">
    <location>
        <begin position="1676"/>
        <end position="1702"/>
    </location>
</feature>
<feature type="compositionally biased region" description="Basic and acidic residues" evidence="1">
    <location>
        <begin position="2431"/>
        <end position="2443"/>
    </location>
</feature>
<feature type="compositionally biased region" description="Polar residues" evidence="1">
    <location>
        <begin position="2574"/>
        <end position="2606"/>
    </location>
</feature>
<feature type="compositionally biased region" description="Pro residues" evidence="1">
    <location>
        <begin position="2891"/>
        <end position="2901"/>
    </location>
</feature>
<dbReference type="Ensembl" id="ENSOMYT00000038820.2">
    <property type="protein sequence ID" value="ENSOMYP00000035599.2"/>
    <property type="gene ID" value="ENSOMYG00000016562.2"/>
</dbReference>
<evidence type="ECO:0000259" key="2">
    <source>
        <dbReference type="PROSITE" id="PS51151"/>
    </source>
</evidence>
<protein>
    <recommendedName>
        <fullName evidence="2">NAC-A/B domain-containing protein</fullName>
    </recommendedName>
</protein>
<dbReference type="Pfam" id="PF01849">
    <property type="entry name" value="NAC"/>
    <property type="match status" value="1"/>
</dbReference>
<feature type="region of interest" description="Disordered" evidence="1">
    <location>
        <begin position="1"/>
        <end position="114"/>
    </location>
</feature>
<feature type="region of interest" description="Disordered" evidence="1">
    <location>
        <begin position="689"/>
        <end position="1266"/>
    </location>
</feature>
<feature type="compositionally biased region" description="Acidic residues" evidence="1">
    <location>
        <begin position="648"/>
        <end position="663"/>
    </location>
</feature>
<feature type="compositionally biased region" description="Polar residues" evidence="1">
    <location>
        <begin position="2032"/>
        <end position="2041"/>
    </location>
</feature>
<feature type="compositionally biased region" description="Basic and acidic residues" evidence="1">
    <location>
        <begin position="737"/>
        <end position="749"/>
    </location>
</feature>
<dbReference type="GeneTree" id="ENSGT00940000161501"/>
<feature type="compositionally biased region" description="Polar residues" evidence="1">
    <location>
        <begin position="2729"/>
        <end position="2746"/>
    </location>
</feature>
<feature type="region of interest" description="Disordered" evidence="1">
    <location>
        <begin position="1291"/>
        <end position="1403"/>
    </location>
</feature>
<dbReference type="Proteomes" id="UP000694395">
    <property type="component" value="Chromosome 2"/>
</dbReference>
<feature type="region of interest" description="Disordered" evidence="1">
    <location>
        <begin position="360"/>
        <end position="414"/>
    </location>
</feature>
<feature type="compositionally biased region" description="Acidic residues" evidence="1">
    <location>
        <begin position="717"/>
        <end position="736"/>
    </location>
</feature>
<name>A0A8C7QEM2_ONCMY</name>
<feature type="compositionally biased region" description="Low complexity" evidence="1">
    <location>
        <begin position="2525"/>
        <end position="2534"/>
    </location>
</feature>
<dbReference type="SMART" id="SM01407">
    <property type="entry name" value="NAC"/>
    <property type="match status" value="1"/>
</dbReference>
<feature type="compositionally biased region" description="Low complexity" evidence="1">
    <location>
        <begin position="2629"/>
        <end position="2643"/>
    </location>
</feature>
<feature type="compositionally biased region" description="Polar residues" evidence="1">
    <location>
        <begin position="1025"/>
        <end position="1041"/>
    </location>
</feature>
<accession>A0A8C7QEM2</accession>
<dbReference type="InterPro" id="IPR016641">
    <property type="entry name" value="EGD2/NACA0like"/>
</dbReference>
<feature type="compositionally biased region" description="Polar residues" evidence="1">
    <location>
        <begin position="1681"/>
        <end position="1696"/>
    </location>
</feature>
<dbReference type="GO" id="GO:0005854">
    <property type="term" value="C:nascent polypeptide-associated complex"/>
    <property type="evidence" value="ECO:0007669"/>
    <property type="project" value="InterPro"/>
</dbReference>
<dbReference type="InterPro" id="IPR002715">
    <property type="entry name" value="Nas_poly-pep-assoc_cplx_dom"/>
</dbReference>
<feature type="compositionally biased region" description="Polar residues" evidence="1">
    <location>
        <begin position="511"/>
        <end position="524"/>
    </location>
</feature>
<feature type="compositionally biased region" description="Basic and acidic residues" evidence="1">
    <location>
        <begin position="1246"/>
        <end position="1262"/>
    </location>
</feature>
<feature type="compositionally biased region" description="Low complexity" evidence="1">
    <location>
        <begin position="891"/>
        <end position="920"/>
    </location>
</feature>
<evidence type="ECO:0000256" key="1">
    <source>
        <dbReference type="SAM" id="MobiDB-lite"/>
    </source>
</evidence>
<feature type="compositionally biased region" description="Basic and acidic residues" evidence="1">
    <location>
        <begin position="1390"/>
        <end position="1401"/>
    </location>
</feature>
<feature type="compositionally biased region" description="Polar residues" evidence="1">
    <location>
        <begin position="2376"/>
        <end position="2402"/>
    </location>
</feature>
<feature type="region of interest" description="Disordered" evidence="1">
    <location>
        <begin position="2890"/>
        <end position="2919"/>
    </location>
</feature>
<feature type="region of interest" description="Disordered" evidence="1">
    <location>
        <begin position="1585"/>
        <end position="1655"/>
    </location>
</feature>
<feature type="region of interest" description="Disordered" evidence="1">
    <location>
        <begin position="1510"/>
        <end position="1549"/>
    </location>
</feature>
<dbReference type="Gene3D" id="1.10.8.10">
    <property type="entry name" value="DNA helicase RuvA subunit, C-terminal domain"/>
    <property type="match status" value="1"/>
</dbReference>
<dbReference type="PROSITE" id="PS51151">
    <property type="entry name" value="NAC_AB"/>
    <property type="match status" value="1"/>
</dbReference>
<dbReference type="PANTHER" id="PTHR21713">
    <property type="entry name" value="NASCENT POLYPEPTIDE ASSOCIATED COMPLEX ALPHA SUBUNIT-RELATED"/>
    <property type="match status" value="1"/>
</dbReference>
<feature type="region of interest" description="Disordered" evidence="1">
    <location>
        <begin position="486"/>
        <end position="539"/>
    </location>
</feature>
<feature type="region of interest" description="Disordered" evidence="1">
    <location>
        <begin position="2013"/>
        <end position="2055"/>
    </location>
</feature>
<dbReference type="InterPro" id="IPR038187">
    <property type="entry name" value="NAC_A/B_dom_sf"/>
</dbReference>
<feature type="compositionally biased region" description="Low complexity" evidence="1">
    <location>
        <begin position="1042"/>
        <end position="1078"/>
    </location>
</feature>
<evidence type="ECO:0000313" key="4">
    <source>
        <dbReference type="Proteomes" id="UP000694395"/>
    </source>
</evidence>
<feature type="region of interest" description="Disordered" evidence="1">
    <location>
        <begin position="2482"/>
        <end position="2753"/>
    </location>
</feature>
<feature type="region of interest" description="Disordered" evidence="1">
    <location>
        <begin position="197"/>
        <end position="247"/>
    </location>
</feature>
<feature type="compositionally biased region" description="Polar residues" evidence="1">
    <location>
        <begin position="1540"/>
        <end position="1549"/>
    </location>
</feature>
<feature type="compositionally biased region" description="Pro residues" evidence="1">
    <location>
        <begin position="2535"/>
        <end position="2549"/>
    </location>
</feature>
<feature type="compositionally biased region" description="Polar residues" evidence="1">
    <location>
        <begin position="784"/>
        <end position="797"/>
    </location>
</feature>
<reference evidence="3" key="1">
    <citation type="submission" date="2020-07" db="EMBL/GenBank/DDBJ databases">
        <title>A long reads based de novo assembly of the rainbow trout Arlee double haploid line genome.</title>
        <authorList>
            <person name="Gao G."/>
            <person name="Palti Y."/>
        </authorList>
    </citation>
    <scope>NUCLEOTIDE SEQUENCE [LARGE SCALE GENOMIC DNA]</scope>
</reference>
<feature type="compositionally biased region" description="Polar residues" evidence="1">
    <location>
        <begin position="1328"/>
        <end position="1339"/>
    </location>
</feature>
<feature type="compositionally biased region" description="Polar residues" evidence="1">
    <location>
        <begin position="2409"/>
        <end position="2426"/>
    </location>
</feature>
<feature type="compositionally biased region" description="Low complexity" evidence="1">
    <location>
        <begin position="1590"/>
        <end position="1607"/>
    </location>
</feature>
<feature type="compositionally biased region" description="Acidic residues" evidence="1">
    <location>
        <begin position="2908"/>
        <end position="2918"/>
    </location>
</feature>
<proteinExistence type="predicted"/>
<organism evidence="3 4">
    <name type="scientific">Oncorhynchus mykiss</name>
    <name type="common">Rainbow trout</name>
    <name type="synonym">Salmo gairdneri</name>
    <dbReference type="NCBI Taxonomy" id="8022"/>
    <lineage>
        <taxon>Eukaryota</taxon>
        <taxon>Metazoa</taxon>
        <taxon>Chordata</taxon>
        <taxon>Craniata</taxon>
        <taxon>Vertebrata</taxon>
        <taxon>Euteleostomi</taxon>
        <taxon>Actinopterygii</taxon>
        <taxon>Neopterygii</taxon>
        <taxon>Teleostei</taxon>
        <taxon>Protacanthopterygii</taxon>
        <taxon>Salmoniformes</taxon>
        <taxon>Salmonidae</taxon>
        <taxon>Salmoninae</taxon>
        <taxon>Oncorhynchus</taxon>
    </lineage>
</organism>
<dbReference type="InterPro" id="IPR044034">
    <property type="entry name" value="NAC-like_UBA"/>
</dbReference>
<feature type="compositionally biased region" description="Polar residues" evidence="1">
    <location>
        <begin position="983"/>
        <end position="1016"/>
    </location>
</feature>
<feature type="compositionally biased region" description="Polar residues" evidence="1">
    <location>
        <begin position="2668"/>
        <end position="2690"/>
    </location>
</feature>
<feature type="compositionally biased region" description="Polar residues" evidence="1">
    <location>
        <begin position="2498"/>
        <end position="2513"/>
    </location>
</feature>
<feature type="compositionally biased region" description="Polar residues" evidence="1">
    <location>
        <begin position="1631"/>
        <end position="1640"/>
    </location>
</feature>
<feature type="compositionally biased region" description="Polar residues" evidence="1">
    <location>
        <begin position="936"/>
        <end position="970"/>
    </location>
</feature>
<feature type="compositionally biased region" description="Basic and acidic residues" evidence="1">
    <location>
        <begin position="2319"/>
        <end position="2330"/>
    </location>
</feature>
<feature type="compositionally biased region" description="Basic and acidic residues" evidence="1">
    <location>
        <begin position="826"/>
        <end position="835"/>
    </location>
</feature>
<feature type="compositionally biased region" description="Low complexity" evidence="1">
    <location>
        <begin position="36"/>
        <end position="59"/>
    </location>
</feature>